<protein>
    <submittedName>
        <fullName evidence="1">Uncharacterized protein</fullName>
    </submittedName>
</protein>
<evidence type="ECO:0000313" key="1">
    <source>
        <dbReference type="EMBL" id="KAI4295741.1"/>
    </source>
</evidence>
<dbReference type="EMBL" id="CM039439">
    <property type="protein sequence ID" value="KAI4295741.1"/>
    <property type="molecule type" value="Genomic_DNA"/>
</dbReference>
<gene>
    <name evidence="1" type="ORF">L6164_035753</name>
</gene>
<reference evidence="1 2" key="1">
    <citation type="journal article" date="2022" name="DNA Res.">
        <title>Chromosomal-level genome assembly of the orchid tree Bauhinia variegata (Leguminosae; Cercidoideae) supports the allotetraploid origin hypothesis of Bauhinia.</title>
        <authorList>
            <person name="Zhong Y."/>
            <person name="Chen Y."/>
            <person name="Zheng D."/>
            <person name="Pang J."/>
            <person name="Liu Y."/>
            <person name="Luo S."/>
            <person name="Meng S."/>
            <person name="Qian L."/>
            <person name="Wei D."/>
            <person name="Dai S."/>
            <person name="Zhou R."/>
        </authorList>
    </citation>
    <scope>NUCLEOTIDE SEQUENCE [LARGE SCALE GENOMIC DNA]</scope>
    <source>
        <strain evidence="1">BV-YZ2020</strain>
    </source>
</reference>
<comment type="caution">
    <text evidence="1">The sequence shown here is derived from an EMBL/GenBank/DDBJ whole genome shotgun (WGS) entry which is preliminary data.</text>
</comment>
<dbReference type="Proteomes" id="UP000828941">
    <property type="component" value="Chromosome 14"/>
</dbReference>
<organism evidence="1 2">
    <name type="scientific">Bauhinia variegata</name>
    <name type="common">Purple orchid tree</name>
    <name type="synonym">Phanera variegata</name>
    <dbReference type="NCBI Taxonomy" id="167791"/>
    <lineage>
        <taxon>Eukaryota</taxon>
        <taxon>Viridiplantae</taxon>
        <taxon>Streptophyta</taxon>
        <taxon>Embryophyta</taxon>
        <taxon>Tracheophyta</taxon>
        <taxon>Spermatophyta</taxon>
        <taxon>Magnoliopsida</taxon>
        <taxon>eudicotyledons</taxon>
        <taxon>Gunneridae</taxon>
        <taxon>Pentapetalae</taxon>
        <taxon>rosids</taxon>
        <taxon>fabids</taxon>
        <taxon>Fabales</taxon>
        <taxon>Fabaceae</taxon>
        <taxon>Cercidoideae</taxon>
        <taxon>Cercideae</taxon>
        <taxon>Bauhiniinae</taxon>
        <taxon>Bauhinia</taxon>
    </lineage>
</organism>
<sequence>MKGKARSSKLKLGLPTLFVLCYLFLFAGLLVSTLLYQDLGGVPPRSRMLEESVEKEYDALGHGKTGDVFVGSIPFQISVTDPLVI</sequence>
<keyword evidence="2" id="KW-1185">Reference proteome</keyword>
<accession>A0ACB9KF08</accession>
<evidence type="ECO:0000313" key="2">
    <source>
        <dbReference type="Proteomes" id="UP000828941"/>
    </source>
</evidence>
<name>A0ACB9KF08_BAUVA</name>
<proteinExistence type="predicted"/>